<dbReference type="PROSITE" id="PS00105">
    <property type="entry name" value="AA_TRANSFER_CLASS_1"/>
    <property type="match status" value="1"/>
</dbReference>
<dbReference type="InterPro" id="IPR015421">
    <property type="entry name" value="PyrdxlP-dep_Trfase_major"/>
</dbReference>
<dbReference type="PANTHER" id="PTHR46383:SF1">
    <property type="entry name" value="ASPARTATE AMINOTRANSFERASE"/>
    <property type="match status" value="1"/>
</dbReference>
<reference evidence="7" key="1">
    <citation type="submission" date="2020-05" db="EMBL/GenBank/DDBJ databases">
        <authorList>
            <person name="Chiriac C."/>
            <person name="Salcher M."/>
            <person name="Ghai R."/>
            <person name="Kavagutti S V."/>
        </authorList>
    </citation>
    <scope>NUCLEOTIDE SEQUENCE</scope>
</reference>
<dbReference type="SUPFAM" id="SSF53383">
    <property type="entry name" value="PLP-dependent transferases"/>
    <property type="match status" value="1"/>
</dbReference>
<dbReference type="AlphaFoldDB" id="A0A6J6L9H9"/>
<dbReference type="GO" id="GO:0008483">
    <property type="term" value="F:transaminase activity"/>
    <property type="evidence" value="ECO:0007669"/>
    <property type="project" value="UniProtKB-KW"/>
</dbReference>
<dbReference type="InterPro" id="IPR015424">
    <property type="entry name" value="PyrdxlP-dep_Trfase"/>
</dbReference>
<organism evidence="7">
    <name type="scientific">freshwater metagenome</name>
    <dbReference type="NCBI Taxonomy" id="449393"/>
    <lineage>
        <taxon>unclassified sequences</taxon>
        <taxon>metagenomes</taxon>
        <taxon>ecological metagenomes</taxon>
    </lineage>
</organism>
<sequence length="385" mass="41498">MTSPEASNSVQHLPRSGIRRVFDEASKYPDCIRLEVGEPSFTTPQHIKDAAQAALNSDFTKYTPNAGIAELREGLSQKLRDRNKILVAPEQIVVTPGGVASVFSSLTALLNTGDEVLLADPSWPNYLQMTILLGAVPVFYPLRIENDLVPTAADIEAKITSKTKVLLLNSPGNPSGAIIPESELVAILQVAKKHNLWVISDEVYDEIYFDKPPASLQPLDEEGRVISVFSFSKTYAMTGWRVGYLTGPTSIISHILRAQEPITSCVNSVAQKAAFAAVTGDQSCVSEMRNAYGKRATLVTKILTDKGIKFAQPTGAFYTMVDITASGMSDVDFVSRMITENRVAVVPGSAFGPGSGNFVRVSLASSESDLEQGASRLAAAIKEWA</sequence>
<name>A0A6J6L9H9_9ZZZZ</name>
<proteinExistence type="inferred from homology"/>
<evidence type="ECO:0000256" key="4">
    <source>
        <dbReference type="ARBA" id="ARBA00022679"/>
    </source>
</evidence>
<dbReference type="InterPro" id="IPR050596">
    <property type="entry name" value="AspAT/PAT-like"/>
</dbReference>
<dbReference type="Gene3D" id="3.40.640.10">
    <property type="entry name" value="Type I PLP-dependent aspartate aminotransferase-like (Major domain)"/>
    <property type="match status" value="1"/>
</dbReference>
<dbReference type="GO" id="GO:0006520">
    <property type="term" value="P:amino acid metabolic process"/>
    <property type="evidence" value="ECO:0007669"/>
    <property type="project" value="InterPro"/>
</dbReference>
<dbReference type="InterPro" id="IPR015422">
    <property type="entry name" value="PyrdxlP-dep_Trfase_small"/>
</dbReference>
<keyword evidence="5" id="KW-0663">Pyridoxal phosphate</keyword>
<accession>A0A6J6L9H9</accession>
<dbReference type="GO" id="GO:0030170">
    <property type="term" value="F:pyridoxal phosphate binding"/>
    <property type="evidence" value="ECO:0007669"/>
    <property type="project" value="InterPro"/>
</dbReference>
<dbReference type="InterPro" id="IPR004838">
    <property type="entry name" value="NHTrfase_class1_PyrdxlP-BS"/>
</dbReference>
<dbReference type="Gene3D" id="3.90.1150.10">
    <property type="entry name" value="Aspartate Aminotransferase, domain 1"/>
    <property type="match status" value="1"/>
</dbReference>
<evidence type="ECO:0000256" key="3">
    <source>
        <dbReference type="ARBA" id="ARBA00022576"/>
    </source>
</evidence>
<dbReference type="Pfam" id="PF00155">
    <property type="entry name" value="Aminotran_1_2"/>
    <property type="match status" value="1"/>
</dbReference>
<keyword evidence="3" id="KW-0032">Aminotransferase</keyword>
<dbReference type="InterPro" id="IPR004839">
    <property type="entry name" value="Aminotransferase_I/II_large"/>
</dbReference>
<comment type="cofactor">
    <cofactor evidence="1">
        <name>pyridoxal 5'-phosphate</name>
        <dbReference type="ChEBI" id="CHEBI:597326"/>
    </cofactor>
</comment>
<protein>
    <submittedName>
        <fullName evidence="7">Unannotated protein</fullName>
    </submittedName>
</protein>
<dbReference type="EMBL" id="CAEZWU010000002">
    <property type="protein sequence ID" value="CAB4657119.1"/>
    <property type="molecule type" value="Genomic_DNA"/>
</dbReference>
<evidence type="ECO:0000259" key="6">
    <source>
        <dbReference type="Pfam" id="PF00155"/>
    </source>
</evidence>
<comment type="similarity">
    <text evidence="2">Belongs to the class-I pyridoxal-phosphate-dependent aminotransferase family.</text>
</comment>
<dbReference type="PANTHER" id="PTHR46383">
    <property type="entry name" value="ASPARTATE AMINOTRANSFERASE"/>
    <property type="match status" value="1"/>
</dbReference>
<evidence type="ECO:0000256" key="1">
    <source>
        <dbReference type="ARBA" id="ARBA00001933"/>
    </source>
</evidence>
<evidence type="ECO:0000256" key="2">
    <source>
        <dbReference type="ARBA" id="ARBA00007441"/>
    </source>
</evidence>
<evidence type="ECO:0000256" key="5">
    <source>
        <dbReference type="ARBA" id="ARBA00022898"/>
    </source>
</evidence>
<evidence type="ECO:0000313" key="7">
    <source>
        <dbReference type="EMBL" id="CAB4657119.1"/>
    </source>
</evidence>
<keyword evidence="4" id="KW-0808">Transferase</keyword>
<gene>
    <name evidence="7" type="ORF">UFOPK2292_00024</name>
</gene>
<dbReference type="CDD" id="cd00609">
    <property type="entry name" value="AAT_like"/>
    <property type="match status" value="1"/>
</dbReference>
<feature type="domain" description="Aminotransferase class I/classII large" evidence="6">
    <location>
        <begin position="30"/>
        <end position="377"/>
    </location>
</feature>